<evidence type="ECO:0000256" key="1">
    <source>
        <dbReference type="HAMAP-Rule" id="MF_00598"/>
    </source>
</evidence>
<dbReference type="Pfam" id="PF04361">
    <property type="entry name" value="DUF494"/>
    <property type="match status" value="1"/>
</dbReference>
<dbReference type="AlphaFoldDB" id="A0A1W1XYV5"/>
<keyword evidence="3" id="KW-1185">Reference proteome</keyword>
<accession>A0A1W1XYV5</accession>
<name>A0A1W1XYV5_9NEIS</name>
<proteinExistence type="inferred from homology"/>
<evidence type="ECO:0000313" key="2">
    <source>
        <dbReference type="EMBL" id="SMC28731.1"/>
    </source>
</evidence>
<dbReference type="PANTHER" id="PTHR38692">
    <property type="entry name" value="PROTEIN SMG"/>
    <property type="match status" value="1"/>
</dbReference>
<dbReference type="HAMAP" id="MF_00598">
    <property type="entry name" value="Smg"/>
    <property type="match status" value="1"/>
</dbReference>
<dbReference type="EMBL" id="FWXD01000024">
    <property type="protein sequence ID" value="SMC28731.1"/>
    <property type="molecule type" value="Genomic_DNA"/>
</dbReference>
<gene>
    <name evidence="1" type="primary">smg</name>
    <name evidence="2" type="ORF">SAMN02745857_03386</name>
</gene>
<dbReference type="PANTHER" id="PTHR38692:SF1">
    <property type="entry name" value="PROTEIN SMG"/>
    <property type="match status" value="1"/>
</dbReference>
<dbReference type="STRING" id="1121001.SAMN02745857_03386"/>
<dbReference type="RefSeq" id="WP_084092342.1">
    <property type="nucleotide sequence ID" value="NZ_FWXD01000024.1"/>
</dbReference>
<organism evidence="2 3">
    <name type="scientific">Andreprevotia lacus DSM 23236</name>
    <dbReference type="NCBI Taxonomy" id="1121001"/>
    <lineage>
        <taxon>Bacteria</taxon>
        <taxon>Pseudomonadati</taxon>
        <taxon>Pseudomonadota</taxon>
        <taxon>Betaproteobacteria</taxon>
        <taxon>Neisseriales</taxon>
        <taxon>Chitinibacteraceae</taxon>
        <taxon>Andreprevotia</taxon>
    </lineage>
</organism>
<dbReference type="OrthoDB" id="5297467at2"/>
<evidence type="ECO:0000313" key="3">
    <source>
        <dbReference type="Proteomes" id="UP000192761"/>
    </source>
</evidence>
<dbReference type="Proteomes" id="UP000192761">
    <property type="component" value="Unassembled WGS sequence"/>
</dbReference>
<dbReference type="InterPro" id="IPR007456">
    <property type="entry name" value="Smg"/>
</dbReference>
<reference evidence="2 3" key="1">
    <citation type="submission" date="2017-04" db="EMBL/GenBank/DDBJ databases">
        <authorList>
            <person name="Afonso C.L."/>
            <person name="Miller P.J."/>
            <person name="Scott M.A."/>
            <person name="Spackman E."/>
            <person name="Goraichik I."/>
            <person name="Dimitrov K.M."/>
            <person name="Suarez D.L."/>
            <person name="Swayne D.E."/>
        </authorList>
    </citation>
    <scope>NUCLEOTIDE SEQUENCE [LARGE SCALE GENOMIC DNA]</scope>
    <source>
        <strain evidence="2 3">DSM 23236</strain>
    </source>
</reference>
<protein>
    <recommendedName>
        <fullName evidence="1">Protein Smg homolog</fullName>
    </recommendedName>
</protein>
<comment type="similarity">
    <text evidence="1">Belongs to the Smg family.</text>
</comment>
<sequence length="149" mass="16889">MLEVLAYLFEAFHSADGVPELPALARQLDAVGFESDDIQEALAWLSELSKLDTGVYADVPDTPRYLHPLESARLDEDAHAYWHYLEQGRVLTASEREMVLDRVLADSQSEIGAERLKLLVLMVVWRKRDQLSNLLIEEILFGRNGATLH</sequence>